<reference evidence="1 2" key="1">
    <citation type="submission" date="2022-10" db="EMBL/GenBank/DDBJ databases">
        <title>Defluviimonas sp. nov., isolated from ocean surface sediments.</title>
        <authorList>
            <person name="He W."/>
            <person name="Wang L."/>
            <person name="Zhang D.-F."/>
        </authorList>
    </citation>
    <scope>NUCLEOTIDE SEQUENCE [LARGE SCALE GENOMIC DNA]</scope>
    <source>
        <strain evidence="1 2">WL0024</strain>
    </source>
</reference>
<gene>
    <name evidence="1" type="ORF">OEZ60_03595</name>
</gene>
<keyword evidence="2" id="KW-1185">Reference proteome</keyword>
<accession>A0ABT2WZH6</accession>
<name>A0ABT2WZH6_9RHOB</name>
<dbReference type="RefSeq" id="WP_263333306.1">
    <property type="nucleotide sequence ID" value="NZ_JAOVQO010000003.1"/>
</dbReference>
<comment type="caution">
    <text evidence="1">The sequence shown here is derived from an EMBL/GenBank/DDBJ whole genome shotgun (WGS) entry which is preliminary data.</text>
</comment>
<organism evidence="1 2">
    <name type="scientific">Albidovulum salinarum</name>
    <dbReference type="NCBI Taxonomy" id="2984153"/>
    <lineage>
        <taxon>Bacteria</taxon>
        <taxon>Pseudomonadati</taxon>
        <taxon>Pseudomonadota</taxon>
        <taxon>Alphaproteobacteria</taxon>
        <taxon>Rhodobacterales</taxon>
        <taxon>Paracoccaceae</taxon>
        <taxon>Albidovulum</taxon>
    </lineage>
</organism>
<sequence>MDAFEKLRAHRLIFTITPGRSGSKLLTALGQCISGVQAVHEGPPRMNYVLRGICDHPPAARWWLESEMFPAIASHLEGTAFFETSHLFCKGFVEPTLDLGLRPSFVILTRPAREVASSLFSIGCVPERTGIGRLVLLGPTDPNVQTARDWQDWSDYQLCYWYAKEIERRQTAYEHWLPSQGCEVFRVQLTELQEPSTLPRLARFITGQSDPLIDTVGAAAVLSRNQNPKIGLASEITLPPPVAELASQEAEVDQVFTE</sequence>
<evidence type="ECO:0008006" key="3">
    <source>
        <dbReference type="Google" id="ProtNLM"/>
    </source>
</evidence>
<dbReference type="Proteomes" id="UP001209535">
    <property type="component" value="Unassembled WGS sequence"/>
</dbReference>
<evidence type="ECO:0000313" key="2">
    <source>
        <dbReference type="Proteomes" id="UP001209535"/>
    </source>
</evidence>
<proteinExistence type="predicted"/>
<protein>
    <recommendedName>
        <fullName evidence="3">Sulphotransferase Stf0 domain-containing protein</fullName>
    </recommendedName>
</protein>
<dbReference type="EMBL" id="JAOVQO010000003">
    <property type="protein sequence ID" value="MCU9847080.1"/>
    <property type="molecule type" value="Genomic_DNA"/>
</dbReference>
<evidence type="ECO:0000313" key="1">
    <source>
        <dbReference type="EMBL" id="MCU9847080.1"/>
    </source>
</evidence>